<reference evidence="2 3" key="1">
    <citation type="submission" date="2024-07" db="EMBL/GenBank/DDBJ databases">
        <title>Chromosome-level genome assembly of the water stick insect Ranatra chinensis (Heteroptera: Nepidae).</title>
        <authorList>
            <person name="Liu X."/>
        </authorList>
    </citation>
    <scope>NUCLEOTIDE SEQUENCE [LARGE SCALE GENOMIC DNA]</scope>
    <source>
        <strain evidence="2">Cailab_2021Rc</strain>
        <tissue evidence="2">Muscle</tissue>
    </source>
</reference>
<accession>A0ABD0Z1C5</accession>
<feature type="compositionally biased region" description="Low complexity" evidence="1">
    <location>
        <begin position="304"/>
        <end position="319"/>
    </location>
</feature>
<comment type="caution">
    <text evidence="2">The sequence shown here is derived from an EMBL/GenBank/DDBJ whole genome shotgun (WGS) entry which is preliminary data.</text>
</comment>
<protein>
    <recommendedName>
        <fullName evidence="4">Allatotropin</fullName>
    </recommendedName>
</protein>
<dbReference type="InterPro" id="IPR018247">
    <property type="entry name" value="EF_Hand_1_Ca_BS"/>
</dbReference>
<evidence type="ECO:0000313" key="2">
    <source>
        <dbReference type="EMBL" id="KAL1129224.1"/>
    </source>
</evidence>
<evidence type="ECO:0000256" key="1">
    <source>
        <dbReference type="SAM" id="MobiDB-lite"/>
    </source>
</evidence>
<keyword evidence="3" id="KW-1185">Reference proteome</keyword>
<sequence>MACKRRNMFYENKKQEATEIEACRHRTTLIALRQRNQQVEALNFSTLVSFHRVDCLWPLGHPGQHPGFVSSGNGLEERTRDSRGTSSRKPCSLSWNVPRQTKVADSSYTTKTTGPMTGMYITDIEFRDNVSGPTEHERGVMRWSARGCWWGGCCTKLVCVVWLLALGTGAYELQQHSHQQQQQIQRLPDRTRSIRGFKNVALSTARGFGKRTGQPPRPDYTDKMENSPDRFRLITTSKFKSTVALPLNELRAKDDKPRLPADWFAQEMSTNGDLARLVVDRFLDRDGDGSLTAAELLGPLLQPSSSSSPSSESSTSDSGRSSDRQHSLDTQDPSYYYY</sequence>
<feature type="region of interest" description="Disordered" evidence="1">
    <location>
        <begin position="206"/>
        <end position="226"/>
    </location>
</feature>
<dbReference type="PROSITE" id="PS00018">
    <property type="entry name" value="EF_HAND_1"/>
    <property type="match status" value="1"/>
</dbReference>
<name>A0ABD0Z1C5_9HEMI</name>
<proteinExistence type="predicted"/>
<feature type="region of interest" description="Disordered" evidence="1">
    <location>
        <begin position="67"/>
        <end position="93"/>
    </location>
</feature>
<feature type="compositionally biased region" description="Basic and acidic residues" evidence="1">
    <location>
        <begin position="320"/>
        <end position="329"/>
    </location>
</feature>
<dbReference type="EMBL" id="JBFDAA010000009">
    <property type="protein sequence ID" value="KAL1129224.1"/>
    <property type="molecule type" value="Genomic_DNA"/>
</dbReference>
<evidence type="ECO:0008006" key="4">
    <source>
        <dbReference type="Google" id="ProtNLM"/>
    </source>
</evidence>
<feature type="compositionally biased region" description="Polar residues" evidence="1">
    <location>
        <begin position="84"/>
        <end position="93"/>
    </location>
</feature>
<organism evidence="2 3">
    <name type="scientific">Ranatra chinensis</name>
    <dbReference type="NCBI Taxonomy" id="642074"/>
    <lineage>
        <taxon>Eukaryota</taxon>
        <taxon>Metazoa</taxon>
        <taxon>Ecdysozoa</taxon>
        <taxon>Arthropoda</taxon>
        <taxon>Hexapoda</taxon>
        <taxon>Insecta</taxon>
        <taxon>Pterygota</taxon>
        <taxon>Neoptera</taxon>
        <taxon>Paraneoptera</taxon>
        <taxon>Hemiptera</taxon>
        <taxon>Heteroptera</taxon>
        <taxon>Panheteroptera</taxon>
        <taxon>Nepomorpha</taxon>
        <taxon>Nepidae</taxon>
        <taxon>Ranatrinae</taxon>
        <taxon>Ranatra</taxon>
    </lineage>
</organism>
<dbReference type="Proteomes" id="UP001558652">
    <property type="component" value="Unassembled WGS sequence"/>
</dbReference>
<gene>
    <name evidence="2" type="ORF">AAG570_013753</name>
</gene>
<evidence type="ECO:0000313" key="3">
    <source>
        <dbReference type="Proteomes" id="UP001558652"/>
    </source>
</evidence>
<feature type="region of interest" description="Disordered" evidence="1">
    <location>
        <begin position="297"/>
        <end position="338"/>
    </location>
</feature>
<dbReference type="AlphaFoldDB" id="A0ABD0Z1C5"/>